<dbReference type="GO" id="GO:0022857">
    <property type="term" value="F:transmembrane transporter activity"/>
    <property type="evidence" value="ECO:0007669"/>
    <property type="project" value="InterPro"/>
</dbReference>
<dbReference type="InterPro" id="IPR011701">
    <property type="entry name" value="MFS"/>
</dbReference>
<dbReference type="PRINTS" id="PR01988">
    <property type="entry name" value="EXPORTERBACE"/>
</dbReference>
<dbReference type="RefSeq" id="WP_151423930.1">
    <property type="nucleotide sequence ID" value="NZ_CANKVH010000013.1"/>
</dbReference>
<organism evidence="8 9">
    <name type="scientific">Pseudoclavibacter terrae</name>
    <dbReference type="NCBI Taxonomy" id="1530195"/>
    <lineage>
        <taxon>Bacteria</taxon>
        <taxon>Bacillati</taxon>
        <taxon>Actinomycetota</taxon>
        <taxon>Actinomycetes</taxon>
        <taxon>Micrococcales</taxon>
        <taxon>Microbacteriaceae</taxon>
        <taxon>Pseudoclavibacter</taxon>
    </lineage>
</organism>
<feature type="transmembrane region" description="Helical" evidence="6">
    <location>
        <begin position="64"/>
        <end position="85"/>
    </location>
</feature>
<evidence type="ECO:0000256" key="6">
    <source>
        <dbReference type="SAM" id="Phobius"/>
    </source>
</evidence>
<evidence type="ECO:0000256" key="1">
    <source>
        <dbReference type="ARBA" id="ARBA00004651"/>
    </source>
</evidence>
<dbReference type="InterPro" id="IPR050189">
    <property type="entry name" value="MFS_Efflux_Transporters"/>
</dbReference>
<dbReference type="Proteomes" id="UP000490386">
    <property type="component" value="Unassembled WGS sequence"/>
</dbReference>
<feature type="transmembrane region" description="Helical" evidence="6">
    <location>
        <begin position="377"/>
        <end position="397"/>
    </location>
</feature>
<accession>A0A7J5B1N7</accession>
<keyword evidence="9" id="KW-1185">Reference proteome</keyword>
<evidence type="ECO:0000256" key="2">
    <source>
        <dbReference type="ARBA" id="ARBA00022475"/>
    </source>
</evidence>
<keyword evidence="4 6" id="KW-1133">Transmembrane helix</keyword>
<dbReference type="PROSITE" id="PS50850">
    <property type="entry name" value="MFS"/>
    <property type="match status" value="1"/>
</dbReference>
<feature type="transmembrane region" description="Helical" evidence="6">
    <location>
        <begin position="92"/>
        <end position="116"/>
    </location>
</feature>
<comment type="caution">
    <text evidence="8">The sequence shown here is derived from an EMBL/GenBank/DDBJ whole genome shotgun (WGS) entry which is preliminary data.</text>
</comment>
<protein>
    <submittedName>
        <fullName evidence="8">MFS transporter</fullName>
    </submittedName>
</protein>
<dbReference type="InterPro" id="IPR022324">
    <property type="entry name" value="Bacilysin_exporter_BacE_put"/>
</dbReference>
<dbReference type="Pfam" id="PF07690">
    <property type="entry name" value="MFS_1"/>
    <property type="match status" value="1"/>
</dbReference>
<feature type="transmembrane region" description="Helical" evidence="6">
    <location>
        <begin position="258"/>
        <end position="282"/>
    </location>
</feature>
<feature type="transmembrane region" description="Helical" evidence="6">
    <location>
        <begin position="313"/>
        <end position="337"/>
    </location>
</feature>
<evidence type="ECO:0000259" key="7">
    <source>
        <dbReference type="PROSITE" id="PS50850"/>
    </source>
</evidence>
<dbReference type="OrthoDB" id="9814237at2"/>
<dbReference type="Gene3D" id="1.20.1250.20">
    <property type="entry name" value="MFS general substrate transporter like domains"/>
    <property type="match status" value="1"/>
</dbReference>
<feature type="transmembrane region" description="Helical" evidence="6">
    <location>
        <begin position="122"/>
        <end position="142"/>
    </location>
</feature>
<keyword evidence="2" id="KW-1003">Cell membrane</keyword>
<sequence length="404" mass="40867">MTTGTIPTVPATQSPRTQIPAKTAWAAIAAMMATSFVLVLAEFLPPSLLPSMAASLGITEGQAGQTVTVTAFVGFLTAPTIGILVPRLDRRTLLVILAGAAALSSAIVAVAPGFVLLLVARLLLGAALGAFWAMSIAIAASLSQPKHLGRAIMLVNTGTTVATVAGVPLGSYLGTIMDWRLIFASVAVVTVAVAIALRVALPHVPPTASSGGLRSLVDTLRVPGIRVGLTGHILTVLGHFVAFTYIRLAIDRVPGLDSVGVAALLVAFGIGGVAGNFLVGLLVDRHLAVLRFAVPLLIGVSIGIVALAPGEVWLVAVAVTTWGIGFGGWLTTLGTWMGRLVPDRMESGGGLSVAGFQLAITLGAGVGGLLIDLIGVTPALVVASASAIVGGLIFGSARFPGRTD</sequence>
<feature type="transmembrane region" description="Helical" evidence="6">
    <location>
        <begin position="24"/>
        <end position="44"/>
    </location>
</feature>
<dbReference type="InterPro" id="IPR036259">
    <property type="entry name" value="MFS_trans_sf"/>
</dbReference>
<comment type="subcellular location">
    <subcellularLocation>
        <location evidence="1">Cell membrane</location>
        <topology evidence="1">Multi-pass membrane protein</topology>
    </subcellularLocation>
</comment>
<dbReference type="AlphaFoldDB" id="A0A7J5B1N7"/>
<dbReference type="PANTHER" id="PTHR43124:SF5">
    <property type="entry name" value="PURINE RIBONUCLEOSIDE EFFLUX PUMP NEPI"/>
    <property type="match status" value="1"/>
</dbReference>
<proteinExistence type="predicted"/>
<feature type="transmembrane region" description="Helical" evidence="6">
    <location>
        <begin position="179"/>
        <end position="201"/>
    </location>
</feature>
<reference evidence="8 9" key="1">
    <citation type="submission" date="2019-09" db="EMBL/GenBank/DDBJ databases">
        <title>Phylogeny of genus Pseudoclavibacter and closely related genus.</title>
        <authorList>
            <person name="Li Y."/>
        </authorList>
    </citation>
    <scope>NUCLEOTIDE SEQUENCE [LARGE SCALE GENOMIC DNA]</scope>
    <source>
        <strain evidence="8 9">THG-MD12</strain>
    </source>
</reference>
<name>A0A7J5B1N7_9MICO</name>
<keyword evidence="3 6" id="KW-0812">Transmembrane</keyword>
<feature type="domain" description="Major facilitator superfamily (MFS) profile" evidence="7">
    <location>
        <begin position="27"/>
        <end position="402"/>
    </location>
</feature>
<dbReference type="GO" id="GO:0005886">
    <property type="term" value="C:plasma membrane"/>
    <property type="evidence" value="ECO:0007669"/>
    <property type="project" value="UniProtKB-SubCell"/>
</dbReference>
<feature type="transmembrane region" description="Helical" evidence="6">
    <location>
        <begin position="349"/>
        <end position="371"/>
    </location>
</feature>
<feature type="transmembrane region" description="Helical" evidence="6">
    <location>
        <begin position="222"/>
        <end position="246"/>
    </location>
</feature>
<dbReference type="SUPFAM" id="SSF103473">
    <property type="entry name" value="MFS general substrate transporter"/>
    <property type="match status" value="1"/>
</dbReference>
<feature type="transmembrane region" description="Helical" evidence="6">
    <location>
        <begin position="154"/>
        <end position="173"/>
    </location>
</feature>
<keyword evidence="5 6" id="KW-0472">Membrane</keyword>
<gene>
    <name evidence="8" type="ORF">F8O03_11285</name>
</gene>
<dbReference type="InterPro" id="IPR020846">
    <property type="entry name" value="MFS_dom"/>
</dbReference>
<dbReference type="CDD" id="cd17324">
    <property type="entry name" value="MFS_NepI_like"/>
    <property type="match status" value="1"/>
</dbReference>
<feature type="transmembrane region" description="Helical" evidence="6">
    <location>
        <begin position="289"/>
        <end position="307"/>
    </location>
</feature>
<evidence type="ECO:0000313" key="8">
    <source>
        <dbReference type="EMBL" id="KAB1637772.1"/>
    </source>
</evidence>
<evidence type="ECO:0000313" key="9">
    <source>
        <dbReference type="Proteomes" id="UP000490386"/>
    </source>
</evidence>
<dbReference type="PANTHER" id="PTHR43124">
    <property type="entry name" value="PURINE EFFLUX PUMP PBUE"/>
    <property type="match status" value="1"/>
</dbReference>
<evidence type="ECO:0000256" key="4">
    <source>
        <dbReference type="ARBA" id="ARBA00022989"/>
    </source>
</evidence>
<dbReference type="EMBL" id="WBJX01000003">
    <property type="protein sequence ID" value="KAB1637772.1"/>
    <property type="molecule type" value="Genomic_DNA"/>
</dbReference>
<evidence type="ECO:0000256" key="3">
    <source>
        <dbReference type="ARBA" id="ARBA00022692"/>
    </source>
</evidence>
<evidence type="ECO:0000256" key="5">
    <source>
        <dbReference type="ARBA" id="ARBA00023136"/>
    </source>
</evidence>